<name>A0A4P6FFB9_9MICO</name>
<keyword evidence="2" id="KW-0813">Transport</keyword>
<keyword evidence="5 11" id="KW-0067">ATP-binding</keyword>
<dbReference type="InterPro" id="IPR050763">
    <property type="entry name" value="ABC_transporter_ATP-binding"/>
</dbReference>
<dbReference type="PANTHER" id="PTHR42711:SF19">
    <property type="entry name" value="DOXORUBICIN RESISTANCE ATP-BINDING PROTEIN DRRA"/>
    <property type="match status" value="1"/>
</dbReference>
<evidence type="ECO:0000256" key="6">
    <source>
        <dbReference type="ARBA" id="ARBA00022967"/>
    </source>
</evidence>
<dbReference type="NCBIfam" id="TIGR01188">
    <property type="entry name" value="drrA"/>
    <property type="match status" value="1"/>
</dbReference>
<sequence>MQAPAIAVEGLTKTYGRGPKTVEALRGIDLAVESGTVFGLLGANGSGKSTLVRVLSTLAAPTAGTAYVGGVDVVAEPKKARAAIGVTAQQTTLDQRLSGRENLRIIGRLCRLTKAAARARADELLEKYDLVEASDRPVSTYSGGMRRRLDILASLILQPSVLFLDEPTTGLDPRSRNDIWDAVKELAGHGTTVFLTTQYLDEADRLADRVVLLDAGRIVADGTPRSLKERIGVRLTVVLEEQRADVSAAAVLEALGVRDLAVDATPDETSITGLVSAGTLTLPVILDALTGAGVRVADIGLHEPTLDQAYLALTGAQR</sequence>
<evidence type="ECO:0000313" key="11">
    <source>
        <dbReference type="EMBL" id="QAY74852.1"/>
    </source>
</evidence>
<evidence type="ECO:0000256" key="2">
    <source>
        <dbReference type="ARBA" id="ARBA00022448"/>
    </source>
</evidence>
<dbReference type="Proteomes" id="UP000291259">
    <property type="component" value="Chromosome"/>
</dbReference>
<evidence type="ECO:0000259" key="10">
    <source>
        <dbReference type="PROSITE" id="PS50893"/>
    </source>
</evidence>
<keyword evidence="6" id="KW-1278">Translocase</keyword>
<dbReference type="GO" id="GO:0016887">
    <property type="term" value="F:ATP hydrolysis activity"/>
    <property type="evidence" value="ECO:0007669"/>
    <property type="project" value="InterPro"/>
</dbReference>
<dbReference type="Pfam" id="PF00005">
    <property type="entry name" value="ABC_tran"/>
    <property type="match status" value="1"/>
</dbReference>
<dbReference type="Gene3D" id="3.40.50.300">
    <property type="entry name" value="P-loop containing nucleotide triphosphate hydrolases"/>
    <property type="match status" value="1"/>
</dbReference>
<evidence type="ECO:0000256" key="4">
    <source>
        <dbReference type="ARBA" id="ARBA00022741"/>
    </source>
</evidence>
<keyword evidence="4" id="KW-0547">Nucleotide-binding</keyword>
<keyword evidence="12" id="KW-1185">Reference proteome</keyword>
<evidence type="ECO:0000256" key="5">
    <source>
        <dbReference type="ARBA" id="ARBA00022840"/>
    </source>
</evidence>
<evidence type="ECO:0000256" key="8">
    <source>
        <dbReference type="ARBA" id="ARBA00023251"/>
    </source>
</evidence>
<evidence type="ECO:0000313" key="12">
    <source>
        <dbReference type="Proteomes" id="UP000291259"/>
    </source>
</evidence>
<dbReference type="GO" id="GO:0043215">
    <property type="term" value="P:daunorubicin transport"/>
    <property type="evidence" value="ECO:0007669"/>
    <property type="project" value="InterPro"/>
</dbReference>
<accession>A0A4P6FFB9</accession>
<reference evidence="11 12" key="1">
    <citation type="submission" date="2019-01" db="EMBL/GenBank/DDBJ databases">
        <title>Genome sequencing of strain FW100M-8.</title>
        <authorList>
            <person name="Heo J."/>
            <person name="Kim S.-J."/>
            <person name="Kim J.-S."/>
            <person name="Hong S.-B."/>
            <person name="Kwon S.-W."/>
        </authorList>
    </citation>
    <scope>NUCLEOTIDE SEQUENCE [LARGE SCALE GENOMIC DNA]</scope>
    <source>
        <strain evidence="11 12">FW100M-8</strain>
    </source>
</reference>
<dbReference type="PANTHER" id="PTHR42711">
    <property type="entry name" value="ABC TRANSPORTER ATP-BINDING PROTEIN"/>
    <property type="match status" value="1"/>
</dbReference>
<keyword evidence="7" id="KW-0472">Membrane</keyword>
<dbReference type="GO" id="GO:0046677">
    <property type="term" value="P:response to antibiotic"/>
    <property type="evidence" value="ECO:0007669"/>
    <property type="project" value="UniProtKB-KW"/>
</dbReference>
<dbReference type="SUPFAM" id="SSF52540">
    <property type="entry name" value="P-loop containing nucleoside triphosphate hydrolases"/>
    <property type="match status" value="1"/>
</dbReference>
<evidence type="ECO:0000256" key="7">
    <source>
        <dbReference type="ARBA" id="ARBA00023136"/>
    </source>
</evidence>
<keyword evidence="8" id="KW-0046">Antibiotic resistance</keyword>
<dbReference type="InterPro" id="IPR003439">
    <property type="entry name" value="ABC_transporter-like_ATP-bd"/>
</dbReference>
<evidence type="ECO:0000256" key="9">
    <source>
        <dbReference type="ARBA" id="ARBA00049985"/>
    </source>
</evidence>
<gene>
    <name evidence="11" type="ORF">ET445_04065</name>
</gene>
<dbReference type="GO" id="GO:0005524">
    <property type="term" value="F:ATP binding"/>
    <property type="evidence" value="ECO:0007669"/>
    <property type="project" value="UniProtKB-KW"/>
</dbReference>
<evidence type="ECO:0000256" key="3">
    <source>
        <dbReference type="ARBA" id="ARBA00022475"/>
    </source>
</evidence>
<dbReference type="KEGG" id="agf:ET445_04065"/>
<dbReference type="OrthoDB" id="9804819at2"/>
<dbReference type="InterPro" id="IPR017871">
    <property type="entry name" value="ABC_transporter-like_CS"/>
</dbReference>
<dbReference type="SMART" id="SM00382">
    <property type="entry name" value="AAA"/>
    <property type="match status" value="1"/>
</dbReference>
<dbReference type="GO" id="GO:0005886">
    <property type="term" value="C:plasma membrane"/>
    <property type="evidence" value="ECO:0007669"/>
    <property type="project" value="UniProtKB-SubCell"/>
</dbReference>
<keyword evidence="3" id="KW-1003">Cell membrane</keyword>
<dbReference type="PROSITE" id="PS50893">
    <property type="entry name" value="ABC_TRANSPORTER_2"/>
    <property type="match status" value="1"/>
</dbReference>
<dbReference type="AlphaFoldDB" id="A0A4P6FFB9"/>
<dbReference type="InterPro" id="IPR003593">
    <property type="entry name" value="AAA+_ATPase"/>
</dbReference>
<comment type="subcellular location">
    <subcellularLocation>
        <location evidence="1">Cell membrane</location>
        <topology evidence="1">Peripheral membrane protein</topology>
        <orientation evidence="1">Cytoplasmic side</orientation>
    </subcellularLocation>
</comment>
<dbReference type="InterPro" id="IPR027417">
    <property type="entry name" value="P-loop_NTPase"/>
</dbReference>
<dbReference type="InterPro" id="IPR005894">
    <property type="entry name" value="DrrA"/>
</dbReference>
<dbReference type="GO" id="GO:1900753">
    <property type="term" value="P:doxorubicin transport"/>
    <property type="evidence" value="ECO:0007669"/>
    <property type="project" value="InterPro"/>
</dbReference>
<organism evidence="11 12">
    <name type="scientific">Agromyces protaetiae</name>
    <dbReference type="NCBI Taxonomy" id="2509455"/>
    <lineage>
        <taxon>Bacteria</taxon>
        <taxon>Bacillati</taxon>
        <taxon>Actinomycetota</taxon>
        <taxon>Actinomycetes</taxon>
        <taxon>Micrococcales</taxon>
        <taxon>Microbacteriaceae</taxon>
        <taxon>Agromyces</taxon>
    </lineage>
</organism>
<feature type="domain" description="ABC transporter" evidence="10">
    <location>
        <begin position="6"/>
        <end position="240"/>
    </location>
</feature>
<comment type="similarity">
    <text evidence="9">Belongs to the ABC transporter superfamily. Drug exporter-1 (DrugE1) (TC 3.A.1.105) family.</text>
</comment>
<proteinExistence type="inferred from homology"/>
<dbReference type="PROSITE" id="PS00211">
    <property type="entry name" value="ABC_TRANSPORTER_1"/>
    <property type="match status" value="1"/>
</dbReference>
<dbReference type="EMBL" id="CP035491">
    <property type="protein sequence ID" value="QAY74852.1"/>
    <property type="molecule type" value="Genomic_DNA"/>
</dbReference>
<protein>
    <submittedName>
        <fullName evidence="11">ATP-binding cassette domain-containing protein</fullName>
    </submittedName>
</protein>
<evidence type="ECO:0000256" key="1">
    <source>
        <dbReference type="ARBA" id="ARBA00004413"/>
    </source>
</evidence>